<dbReference type="InterPro" id="IPR051646">
    <property type="entry name" value="NatB_acetyltransferase_subunit"/>
</dbReference>
<dbReference type="KEGG" id="vde:111250082"/>
<comment type="catalytic activity">
    <reaction evidence="13">
        <text>N-terminal L-methionyl-L-aspartyl-[protein] + acetyl-CoA = N-terminal N(alpha)-acetyl-L-methionyl-L-aspartyl-[protein] + CoA + H(+)</text>
        <dbReference type="Rhea" id="RHEA:50480"/>
        <dbReference type="Rhea" id="RHEA-COMP:12692"/>
        <dbReference type="Rhea" id="RHEA-COMP:12693"/>
        <dbReference type="ChEBI" id="CHEBI:15378"/>
        <dbReference type="ChEBI" id="CHEBI:57287"/>
        <dbReference type="ChEBI" id="CHEBI:57288"/>
        <dbReference type="ChEBI" id="CHEBI:133045"/>
        <dbReference type="ChEBI" id="CHEBI:133063"/>
        <dbReference type="EC" id="2.3.1.254"/>
    </reaction>
</comment>
<accession>A0A7M7KAV5</accession>
<evidence type="ECO:0000259" key="17">
    <source>
        <dbReference type="PROSITE" id="PS51186"/>
    </source>
</evidence>
<keyword evidence="2" id="KW-0012">Acyltransferase</keyword>
<dbReference type="InterPro" id="IPR016181">
    <property type="entry name" value="Acyl_CoA_acyltransferase"/>
</dbReference>
<organism evidence="18 19">
    <name type="scientific">Varroa destructor</name>
    <name type="common">Honeybee mite</name>
    <dbReference type="NCBI Taxonomy" id="109461"/>
    <lineage>
        <taxon>Eukaryota</taxon>
        <taxon>Metazoa</taxon>
        <taxon>Ecdysozoa</taxon>
        <taxon>Arthropoda</taxon>
        <taxon>Chelicerata</taxon>
        <taxon>Arachnida</taxon>
        <taxon>Acari</taxon>
        <taxon>Parasitiformes</taxon>
        <taxon>Mesostigmata</taxon>
        <taxon>Gamasina</taxon>
        <taxon>Dermanyssoidea</taxon>
        <taxon>Varroidae</taxon>
        <taxon>Varroa</taxon>
    </lineage>
</organism>
<evidence type="ECO:0000256" key="8">
    <source>
        <dbReference type="ARBA" id="ARBA00042295"/>
    </source>
</evidence>
<dbReference type="GeneID" id="111250082"/>
<dbReference type="GO" id="GO:0031416">
    <property type="term" value="C:NatB complex"/>
    <property type="evidence" value="ECO:0007669"/>
    <property type="project" value="TreeGrafter"/>
</dbReference>
<dbReference type="InParanoid" id="A0A7M7KAV5"/>
<dbReference type="OrthoDB" id="10264728at2759"/>
<evidence type="ECO:0000256" key="1">
    <source>
        <dbReference type="ARBA" id="ARBA00022679"/>
    </source>
</evidence>
<feature type="domain" description="N-acetyltransferase" evidence="17">
    <location>
        <begin position="50"/>
        <end position="203"/>
    </location>
</feature>
<evidence type="ECO:0000256" key="16">
    <source>
        <dbReference type="ARBA" id="ARBA00048890"/>
    </source>
</evidence>
<dbReference type="Gene3D" id="3.40.630.30">
    <property type="match status" value="1"/>
</dbReference>
<dbReference type="RefSeq" id="XP_022660488.1">
    <property type="nucleotide sequence ID" value="XM_022804753.1"/>
</dbReference>
<evidence type="ECO:0000256" key="10">
    <source>
        <dbReference type="ARBA" id="ARBA00042723"/>
    </source>
</evidence>
<dbReference type="PANTHER" id="PTHR45910">
    <property type="entry name" value="N-ALPHA-ACETYLTRANSFERASE 20"/>
    <property type="match status" value="1"/>
</dbReference>
<dbReference type="GO" id="GO:0120518">
    <property type="term" value="F:protein N-terminal-methionine acetyltransferase activity"/>
    <property type="evidence" value="ECO:0007669"/>
    <property type="project" value="UniProtKB-EC"/>
</dbReference>
<dbReference type="CTD" id="32962"/>
<evidence type="ECO:0000256" key="7">
    <source>
        <dbReference type="ARBA" id="ARBA00041220"/>
    </source>
</evidence>
<dbReference type="CDD" id="cd04301">
    <property type="entry name" value="NAT_SF"/>
    <property type="match status" value="1"/>
</dbReference>
<comment type="catalytic activity">
    <reaction evidence="15">
        <text>N-terminal L-methionyl-L-glutaminyl-[protein] + acetyl-CoA = N-terminal N(alpha)-acetyl-L-methionyl-L-glutaminyl-[protein] + CoA + H(+)</text>
        <dbReference type="Rhea" id="RHEA:50492"/>
        <dbReference type="Rhea" id="RHEA-COMP:12698"/>
        <dbReference type="Rhea" id="RHEA-COMP:12699"/>
        <dbReference type="ChEBI" id="CHEBI:15378"/>
        <dbReference type="ChEBI" id="CHEBI:57287"/>
        <dbReference type="ChEBI" id="CHEBI:57288"/>
        <dbReference type="ChEBI" id="CHEBI:133361"/>
        <dbReference type="ChEBI" id="CHEBI:133362"/>
        <dbReference type="EC" id="2.3.1.254"/>
    </reaction>
</comment>
<dbReference type="AlphaFoldDB" id="A0A7M7KAV5"/>
<dbReference type="PROSITE" id="PS51186">
    <property type="entry name" value="GNAT"/>
    <property type="match status" value="1"/>
</dbReference>
<dbReference type="InterPro" id="IPR000182">
    <property type="entry name" value="GNAT_dom"/>
</dbReference>
<evidence type="ECO:0000256" key="6">
    <source>
        <dbReference type="ARBA" id="ARBA00039529"/>
    </source>
</evidence>
<sequence length="224" mass="26168">MVSYNTLRRGWCYCFFNCKVKQKSVEIYKHMTLSTQLVMTETNRNSDKMTTVRPFRCRDLLTYNNVNLDVLTETYGVSFYLTYLARWPEYFQALESVNGDLMGYIMGKAEGFVNNWHGHVTALSVAPEYRRLGLANKLMDILEEISEHKECYFVDLFVRQSNTIAIDMYKRLGYIIYRRVIGYYSSSGSNPDEDGFDMRKALSKDVNRQSVIPLTKPVRPEDLE</sequence>
<dbReference type="PANTHER" id="PTHR45910:SF1">
    <property type="entry name" value="N-ALPHA-ACETYLTRANSFERASE 20"/>
    <property type="match status" value="1"/>
</dbReference>
<dbReference type="FunFam" id="3.40.630.30:FF:000034">
    <property type="entry name" value="N-alpha-acetyltransferase 20"/>
    <property type="match status" value="1"/>
</dbReference>
<evidence type="ECO:0000256" key="5">
    <source>
        <dbReference type="ARBA" id="ARBA00039120"/>
    </source>
</evidence>
<evidence type="ECO:0000256" key="14">
    <source>
        <dbReference type="ARBA" id="ARBA00047402"/>
    </source>
</evidence>
<evidence type="ECO:0000313" key="18">
    <source>
        <dbReference type="EnsemblMetazoa" id="XP_022660488"/>
    </source>
</evidence>
<proteinExistence type="inferred from homology"/>
<evidence type="ECO:0000256" key="11">
    <source>
        <dbReference type="ARBA" id="ARBA00042743"/>
    </source>
</evidence>
<reference evidence="18" key="1">
    <citation type="submission" date="2021-01" db="UniProtKB">
        <authorList>
            <consortium name="EnsemblMetazoa"/>
        </authorList>
    </citation>
    <scope>IDENTIFICATION</scope>
</reference>
<comment type="similarity">
    <text evidence="3">Belongs to the acetyltransferase family. ARD1 subfamily.</text>
</comment>
<evidence type="ECO:0000256" key="15">
    <source>
        <dbReference type="ARBA" id="ARBA00048177"/>
    </source>
</evidence>
<evidence type="ECO:0000256" key="12">
    <source>
        <dbReference type="ARBA" id="ARBA00046112"/>
    </source>
</evidence>
<protein>
    <recommendedName>
        <fullName evidence="6">N-alpha-acetyltransferase 20</fullName>
        <ecNumber evidence="5">2.3.1.254</ecNumber>
    </recommendedName>
    <alternativeName>
        <fullName evidence="10">Methionine N-acetyltransferase</fullName>
    </alternativeName>
    <alternativeName>
        <fullName evidence="7">N-acetyltransferase 5</fullName>
    </alternativeName>
    <alternativeName>
        <fullName evidence="11">N-terminal acetyltransferase B complex catalytic subunit NAA20</fullName>
    </alternativeName>
    <alternativeName>
        <fullName evidence="9">N-terminal acetyltransferase B complex catalytic subunit NAT5</fullName>
    </alternativeName>
    <alternativeName>
        <fullName evidence="8">NatB catalytic subunit</fullName>
    </alternativeName>
</protein>
<keyword evidence="19" id="KW-1185">Reference proteome</keyword>
<comment type="catalytic activity">
    <reaction evidence="14">
        <text>N-terminal L-methionyl-L-asparaginyl-[protein] + acetyl-CoA = N-terminal N(alpha)-acetyl-L-methionyl-L-asparaginyl-[protein] + CoA + H(+)</text>
        <dbReference type="Rhea" id="RHEA:50484"/>
        <dbReference type="Rhea" id="RHEA-COMP:12694"/>
        <dbReference type="Rhea" id="RHEA-COMP:12695"/>
        <dbReference type="ChEBI" id="CHEBI:15378"/>
        <dbReference type="ChEBI" id="CHEBI:57287"/>
        <dbReference type="ChEBI" id="CHEBI:57288"/>
        <dbReference type="ChEBI" id="CHEBI:133356"/>
        <dbReference type="ChEBI" id="CHEBI:133358"/>
        <dbReference type="EC" id="2.3.1.254"/>
    </reaction>
</comment>
<dbReference type="OMA" id="EQHPSMR"/>
<evidence type="ECO:0000256" key="3">
    <source>
        <dbReference type="ARBA" id="ARBA00025786"/>
    </source>
</evidence>
<evidence type="ECO:0000256" key="13">
    <source>
        <dbReference type="ARBA" id="ARBA00047385"/>
    </source>
</evidence>
<comment type="subunit">
    <text evidence="4">Component of the N-terminal acetyltransferase B (NatB) complex which is composed of NAA20 and NAA25.</text>
</comment>
<dbReference type="SUPFAM" id="SSF55729">
    <property type="entry name" value="Acyl-CoA N-acyltransferases (Nat)"/>
    <property type="match status" value="1"/>
</dbReference>
<dbReference type="Proteomes" id="UP000594260">
    <property type="component" value="Unplaced"/>
</dbReference>
<dbReference type="EC" id="2.3.1.254" evidence="5"/>
<name>A0A7M7KAV5_VARDE</name>
<comment type="function">
    <text evidence="12">Catalytic subunit of the NatB complex which catalyzes acetylation of the N-terminal methionine residues of peptides beginning with Met-Asp, Met-Glu, Met-Asn and Met-Gln. Proteins with cell cycle functions are overrepresented in the pool of NatB substrates. Required for maintaining the structure and function of actomyosin fibers and for proper cellular migration.</text>
</comment>
<evidence type="ECO:0000256" key="4">
    <source>
        <dbReference type="ARBA" id="ARBA00038748"/>
    </source>
</evidence>
<evidence type="ECO:0000256" key="2">
    <source>
        <dbReference type="ARBA" id="ARBA00023315"/>
    </source>
</evidence>
<dbReference type="EnsemblMetazoa" id="XM_022804753">
    <property type="protein sequence ID" value="XP_022660488"/>
    <property type="gene ID" value="LOC111250082"/>
</dbReference>
<evidence type="ECO:0000256" key="9">
    <source>
        <dbReference type="ARBA" id="ARBA00042702"/>
    </source>
</evidence>
<evidence type="ECO:0000313" key="19">
    <source>
        <dbReference type="Proteomes" id="UP000594260"/>
    </source>
</evidence>
<dbReference type="FunCoup" id="A0A7M7KAV5">
    <property type="interactions" value="1336"/>
</dbReference>
<keyword evidence="1" id="KW-0808">Transferase</keyword>
<comment type="catalytic activity">
    <reaction evidence="16">
        <text>N-terminal L-methionyl-L-glutamyl-[protein] + acetyl-CoA = N-terminal N(alpha)-acetyl-L-methionyl-L-glutamyl-[protein] + CoA + H(+)</text>
        <dbReference type="Rhea" id="RHEA:50488"/>
        <dbReference type="Rhea" id="RHEA-COMP:12696"/>
        <dbReference type="Rhea" id="RHEA-COMP:12697"/>
        <dbReference type="ChEBI" id="CHEBI:15378"/>
        <dbReference type="ChEBI" id="CHEBI:57287"/>
        <dbReference type="ChEBI" id="CHEBI:57288"/>
        <dbReference type="ChEBI" id="CHEBI:133359"/>
        <dbReference type="ChEBI" id="CHEBI:133360"/>
        <dbReference type="EC" id="2.3.1.254"/>
    </reaction>
</comment>
<dbReference type="Pfam" id="PF00583">
    <property type="entry name" value="Acetyltransf_1"/>
    <property type="match status" value="1"/>
</dbReference>